<reference evidence="1 2" key="1">
    <citation type="submission" date="2024-10" db="EMBL/GenBank/DDBJ databases">
        <authorList>
            <person name="Topkara A.R."/>
            <person name="Saygin H."/>
        </authorList>
    </citation>
    <scope>NUCLEOTIDE SEQUENCE [LARGE SCALE GENOMIC DNA]</scope>
    <source>
        <strain evidence="1 2">M3C6</strain>
    </source>
</reference>
<organism evidence="1 2">
    <name type="scientific">Nonomuraea marmarensis</name>
    <dbReference type="NCBI Taxonomy" id="3351344"/>
    <lineage>
        <taxon>Bacteria</taxon>
        <taxon>Bacillati</taxon>
        <taxon>Actinomycetota</taxon>
        <taxon>Actinomycetes</taxon>
        <taxon>Streptosporangiales</taxon>
        <taxon>Streptosporangiaceae</taxon>
        <taxon>Nonomuraea</taxon>
    </lineage>
</organism>
<comment type="caution">
    <text evidence="1">The sequence shown here is derived from an EMBL/GenBank/DDBJ whole genome shotgun (WGS) entry which is preliminary data.</text>
</comment>
<dbReference type="InterPro" id="IPR023393">
    <property type="entry name" value="START-like_dom_sf"/>
</dbReference>
<dbReference type="EMBL" id="JBICRM010000007">
    <property type="protein sequence ID" value="MFG1704247.1"/>
    <property type="molecule type" value="Genomic_DNA"/>
</dbReference>
<dbReference type="Proteomes" id="UP001603978">
    <property type="component" value="Unassembled WGS sequence"/>
</dbReference>
<dbReference type="SUPFAM" id="SSF55961">
    <property type="entry name" value="Bet v1-like"/>
    <property type="match status" value="1"/>
</dbReference>
<evidence type="ECO:0000313" key="2">
    <source>
        <dbReference type="Proteomes" id="UP001603978"/>
    </source>
</evidence>
<evidence type="ECO:0000313" key="1">
    <source>
        <dbReference type="EMBL" id="MFG1704247.1"/>
    </source>
</evidence>
<protein>
    <submittedName>
        <fullName evidence="1">SRPBCC family protein</fullName>
    </submittedName>
</protein>
<name>A0ABW7AA78_9ACTN</name>
<dbReference type="RefSeq" id="WP_393165113.1">
    <property type="nucleotide sequence ID" value="NZ_JBICRM010000007.1"/>
</dbReference>
<sequence length="146" mass="15893">MAESLLRNVFHVPAPPSAVLAHLSEPSSYVGLSPLVVEVRDVRREPGETRFVSVERFRFLGFLKYDNLIKVTLRCTAEGVEGEVDSPGGVRLDYRFGLAADGAGTEVEDVLTVHATFGPLLRYAAGKAREVQLARAGVLAERARTL</sequence>
<keyword evidence="2" id="KW-1185">Reference proteome</keyword>
<proteinExistence type="predicted"/>
<gene>
    <name evidence="1" type="ORF">ACFLIM_13740</name>
</gene>
<dbReference type="Gene3D" id="3.30.530.20">
    <property type="match status" value="1"/>
</dbReference>
<accession>A0ABW7AA78</accession>